<keyword evidence="4" id="KW-0132">Cell division</keyword>
<keyword evidence="9" id="KW-0131">Cell cycle</keyword>
<dbReference type="InterPro" id="IPR004107">
    <property type="entry name" value="Integrase_SAM-like_N"/>
</dbReference>
<dbReference type="InterPro" id="IPR002104">
    <property type="entry name" value="Integrase_catalytic"/>
</dbReference>
<dbReference type="GO" id="GO:0006310">
    <property type="term" value="P:DNA recombination"/>
    <property type="evidence" value="ECO:0007669"/>
    <property type="project" value="UniProtKB-KW"/>
</dbReference>
<evidence type="ECO:0000256" key="7">
    <source>
        <dbReference type="ARBA" id="ARBA00023125"/>
    </source>
</evidence>
<dbReference type="AlphaFoldDB" id="A0A6J6ETU8"/>
<comment type="subcellular location">
    <subcellularLocation>
        <location evidence="1">Cytoplasm</location>
    </subcellularLocation>
</comment>
<dbReference type="CDD" id="cd00798">
    <property type="entry name" value="INT_XerDC_C"/>
    <property type="match status" value="1"/>
</dbReference>
<dbReference type="PROSITE" id="PS51900">
    <property type="entry name" value="CB"/>
    <property type="match status" value="1"/>
</dbReference>
<dbReference type="SUPFAM" id="SSF56349">
    <property type="entry name" value="DNA breaking-rejoining enzymes"/>
    <property type="match status" value="1"/>
</dbReference>
<evidence type="ECO:0000256" key="3">
    <source>
        <dbReference type="ARBA" id="ARBA00022490"/>
    </source>
</evidence>
<evidence type="ECO:0000256" key="5">
    <source>
        <dbReference type="ARBA" id="ARBA00022829"/>
    </source>
</evidence>
<gene>
    <name evidence="12" type="ORF">UFOPK1740_00798</name>
</gene>
<proteinExistence type="inferred from homology"/>
<dbReference type="Gene3D" id="1.10.443.10">
    <property type="entry name" value="Intergrase catalytic core"/>
    <property type="match status" value="1"/>
</dbReference>
<evidence type="ECO:0000259" key="10">
    <source>
        <dbReference type="PROSITE" id="PS51898"/>
    </source>
</evidence>
<dbReference type="PROSITE" id="PS51898">
    <property type="entry name" value="TYR_RECOMBINASE"/>
    <property type="match status" value="1"/>
</dbReference>
<evidence type="ECO:0000256" key="1">
    <source>
        <dbReference type="ARBA" id="ARBA00004496"/>
    </source>
</evidence>
<evidence type="ECO:0000313" key="12">
    <source>
        <dbReference type="EMBL" id="CAB4579387.1"/>
    </source>
</evidence>
<evidence type="ECO:0000256" key="4">
    <source>
        <dbReference type="ARBA" id="ARBA00022618"/>
    </source>
</evidence>
<dbReference type="Pfam" id="PF02899">
    <property type="entry name" value="Phage_int_SAM_1"/>
    <property type="match status" value="1"/>
</dbReference>
<dbReference type="EMBL" id="CAEZTU010000034">
    <property type="protein sequence ID" value="CAB4579387.1"/>
    <property type="molecule type" value="Genomic_DNA"/>
</dbReference>
<dbReference type="InterPro" id="IPR044068">
    <property type="entry name" value="CB"/>
</dbReference>
<reference evidence="12" key="1">
    <citation type="submission" date="2020-05" db="EMBL/GenBank/DDBJ databases">
        <authorList>
            <person name="Chiriac C."/>
            <person name="Salcher M."/>
            <person name="Ghai R."/>
            <person name="Kavagutti S V."/>
        </authorList>
    </citation>
    <scope>NUCLEOTIDE SEQUENCE</scope>
</reference>
<dbReference type="InterPro" id="IPR050090">
    <property type="entry name" value="Tyrosine_recombinase_XerCD"/>
</dbReference>
<keyword evidence="5" id="KW-0159">Chromosome partition</keyword>
<dbReference type="InterPro" id="IPR011931">
    <property type="entry name" value="Recomb_XerC"/>
</dbReference>
<dbReference type="InterPro" id="IPR011010">
    <property type="entry name" value="DNA_brk_join_enz"/>
</dbReference>
<dbReference type="NCBIfam" id="NF001399">
    <property type="entry name" value="PRK00283.1"/>
    <property type="match status" value="1"/>
</dbReference>
<dbReference type="InterPro" id="IPR010998">
    <property type="entry name" value="Integrase_recombinase_N"/>
</dbReference>
<accession>A0A6J6ETU8</accession>
<dbReference type="InterPro" id="IPR013762">
    <property type="entry name" value="Integrase-like_cat_sf"/>
</dbReference>
<dbReference type="GO" id="GO:0015074">
    <property type="term" value="P:DNA integration"/>
    <property type="evidence" value="ECO:0007669"/>
    <property type="project" value="UniProtKB-KW"/>
</dbReference>
<dbReference type="HAMAP" id="MF_01808">
    <property type="entry name" value="Recomb_XerC_XerD"/>
    <property type="match status" value="1"/>
</dbReference>
<sequence length="308" mass="34535">MTNSSDWFSDVVKNFVTYLEIEKNRSPNTVRTYKTDLELFLEFASATGIKNLDSLELNTFRLWLADQKKKGSSNSTISRRSSTVRVFSTWAFQKGLIKTDPAVRLISPKVNRTLPNVLAQKQASNLMQTASNLDDEENSVTIRMRDHAVLEVLYSSGIRVSELTGLDIKDLDLTRCTMRVIGKGNKERVVPFGQPAKEAIQTYLTKARAELANEKSGNALFLGTRGKRLDTRQVRRILTNAIARVEGLVNVSPHDLRHSAATHMLEGGADLRIVQELLGHSSLATTQKYTHVTIERLREVFANAHPRA</sequence>
<feature type="domain" description="Core-binding (CB)" evidence="11">
    <location>
        <begin position="6"/>
        <end position="92"/>
    </location>
</feature>
<comment type="similarity">
    <text evidence="2">Belongs to the 'phage' integrase family. XerC subfamily.</text>
</comment>
<dbReference type="PANTHER" id="PTHR30349">
    <property type="entry name" value="PHAGE INTEGRASE-RELATED"/>
    <property type="match status" value="1"/>
</dbReference>
<keyword evidence="8" id="KW-0233">DNA recombination</keyword>
<organism evidence="12">
    <name type="scientific">freshwater metagenome</name>
    <dbReference type="NCBI Taxonomy" id="449393"/>
    <lineage>
        <taxon>unclassified sequences</taxon>
        <taxon>metagenomes</taxon>
        <taxon>ecological metagenomes</taxon>
    </lineage>
</organism>
<dbReference type="NCBIfam" id="TIGR02224">
    <property type="entry name" value="recomb_XerC"/>
    <property type="match status" value="1"/>
</dbReference>
<name>A0A6J6ETU8_9ZZZZ</name>
<dbReference type="GO" id="GO:0051301">
    <property type="term" value="P:cell division"/>
    <property type="evidence" value="ECO:0007669"/>
    <property type="project" value="UniProtKB-KW"/>
</dbReference>
<dbReference type="InterPro" id="IPR023009">
    <property type="entry name" value="Tyrosine_recombinase_XerC/XerD"/>
</dbReference>
<evidence type="ECO:0000256" key="6">
    <source>
        <dbReference type="ARBA" id="ARBA00022908"/>
    </source>
</evidence>
<dbReference type="GO" id="GO:0003677">
    <property type="term" value="F:DNA binding"/>
    <property type="evidence" value="ECO:0007669"/>
    <property type="project" value="UniProtKB-KW"/>
</dbReference>
<evidence type="ECO:0000256" key="8">
    <source>
        <dbReference type="ARBA" id="ARBA00023172"/>
    </source>
</evidence>
<evidence type="ECO:0000259" key="11">
    <source>
        <dbReference type="PROSITE" id="PS51900"/>
    </source>
</evidence>
<feature type="domain" description="Tyr recombinase" evidence="10">
    <location>
        <begin position="113"/>
        <end position="302"/>
    </location>
</feature>
<evidence type="ECO:0000256" key="2">
    <source>
        <dbReference type="ARBA" id="ARBA00006657"/>
    </source>
</evidence>
<dbReference type="GO" id="GO:0005737">
    <property type="term" value="C:cytoplasm"/>
    <property type="evidence" value="ECO:0007669"/>
    <property type="project" value="UniProtKB-SubCell"/>
</dbReference>
<dbReference type="GO" id="GO:0007059">
    <property type="term" value="P:chromosome segregation"/>
    <property type="evidence" value="ECO:0007669"/>
    <property type="project" value="UniProtKB-KW"/>
</dbReference>
<protein>
    <submittedName>
        <fullName evidence="12">Unannotated protein</fullName>
    </submittedName>
</protein>
<evidence type="ECO:0000256" key="9">
    <source>
        <dbReference type="ARBA" id="ARBA00023306"/>
    </source>
</evidence>
<dbReference type="PANTHER" id="PTHR30349:SF77">
    <property type="entry name" value="TYROSINE RECOMBINASE XERC"/>
    <property type="match status" value="1"/>
</dbReference>
<dbReference type="NCBIfam" id="NF040815">
    <property type="entry name" value="recomb_XerA_Arch"/>
    <property type="match status" value="1"/>
</dbReference>
<keyword evidence="6" id="KW-0229">DNA integration</keyword>
<dbReference type="Gene3D" id="1.10.150.130">
    <property type="match status" value="1"/>
</dbReference>
<dbReference type="Pfam" id="PF00589">
    <property type="entry name" value="Phage_integrase"/>
    <property type="match status" value="1"/>
</dbReference>
<keyword evidence="7" id="KW-0238">DNA-binding</keyword>
<keyword evidence="3" id="KW-0963">Cytoplasm</keyword>